<dbReference type="GO" id="GO:0046872">
    <property type="term" value="F:metal ion binding"/>
    <property type="evidence" value="ECO:0007669"/>
    <property type="project" value="UniProtKB-KW"/>
</dbReference>
<dbReference type="SFLD" id="SFLDS00005">
    <property type="entry name" value="Isoprenoid_Synthase_Type_I"/>
    <property type="match status" value="1"/>
</dbReference>
<dbReference type="EMBL" id="JACHIW010000001">
    <property type="protein sequence ID" value="MBB5157354.1"/>
    <property type="molecule type" value="Genomic_DNA"/>
</dbReference>
<comment type="similarity">
    <text evidence="2 6">Belongs to the FPP/GGPP synthase family.</text>
</comment>
<dbReference type="EC" id="2.5.1.1" evidence="7"/>
<evidence type="ECO:0000256" key="5">
    <source>
        <dbReference type="ARBA" id="ARBA00022842"/>
    </source>
</evidence>
<dbReference type="AlphaFoldDB" id="A0A840Q9B3"/>
<dbReference type="GO" id="GO:0004311">
    <property type="term" value="F:geranylgeranyl diphosphate synthase activity"/>
    <property type="evidence" value="ECO:0007669"/>
    <property type="project" value="UniProtKB-EC"/>
</dbReference>
<evidence type="ECO:0000256" key="6">
    <source>
        <dbReference type="RuleBase" id="RU004466"/>
    </source>
</evidence>
<dbReference type="Pfam" id="PF00348">
    <property type="entry name" value="polyprenyl_synt"/>
    <property type="match status" value="1"/>
</dbReference>
<evidence type="ECO:0000313" key="8">
    <source>
        <dbReference type="Proteomes" id="UP000584374"/>
    </source>
</evidence>
<dbReference type="Proteomes" id="UP000584374">
    <property type="component" value="Unassembled WGS sequence"/>
</dbReference>
<name>A0A840Q9B3_9PSEU</name>
<dbReference type="PROSITE" id="PS00723">
    <property type="entry name" value="POLYPRENYL_SYNTHASE_1"/>
    <property type="match status" value="1"/>
</dbReference>
<dbReference type="CDD" id="cd00685">
    <property type="entry name" value="Trans_IPPS_HT"/>
    <property type="match status" value="1"/>
</dbReference>
<dbReference type="RefSeq" id="WP_312864378.1">
    <property type="nucleotide sequence ID" value="NZ_JACHIW010000001.1"/>
</dbReference>
<comment type="cofactor">
    <cofactor evidence="1">
        <name>Mg(2+)</name>
        <dbReference type="ChEBI" id="CHEBI:18420"/>
    </cofactor>
</comment>
<protein>
    <submittedName>
        <fullName evidence="7">Geranylgeranyl diphosphate synthase type I</fullName>
        <ecNumber evidence="7">2.5.1.1</ecNumber>
        <ecNumber evidence="7">2.5.1.10</ecNumber>
        <ecNumber evidence="7">2.5.1.29</ecNumber>
    </submittedName>
</protein>
<dbReference type="Gene3D" id="1.10.600.10">
    <property type="entry name" value="Farnesyl Diphosphate Synthase"/>
    <property type="match status" value="1"/>
</dbReference>
<keyword evidence="3 6" id="KW-0808">Transferase</keyword>
<evidence type="ECO:0000256" key="4">
    <source>
        <dbReference type="ARBA" id="ARBA00022723"/>
    </source>
</evidence>
<dbReference type="InterPro" id="IPR008949">
    <property type="entry name" value="Isoprenoid_synthase_dom_sf"/>
</dbReference>
<evidence type="ECO:0000256" key="3">
    <source>
        <dbReference type="ARBA" id="ARBA00022679"/>
    </source>
</evidence>
<evidence type="ECO:0000313" key="7">
    <source>
        <dbReference type="EMBL" id="MBB5157354.1"/>
    </source>
</evidence>
<dbReference type="GO" id="GO:0004337">
    <property type="term" value="F:(2E,6E)-farnesyl diphosphate synthase activity"/>
    <property type="evidence" value="ECO:0007669"/>
    <property type="project" value="UniProtKB-EC"/>
</dbReference>
<evidence type="ECO:0000256" key="1">
    <source>
        <dbReference type="ARBA" id="ARBA00001946"/>
    </source>
</evidence>
<gene>
    <name evidence="7" type="ORF">BJ970_004888</name>
</gene>
<evidence type="ECO:0000256" key="2">
    <source>
        <dbReference type="ARBA" id="ARBA00006706"/>
    </source>
</evidence>
<keyword evidence="8" id="KW-1185">Reference proteome</keyword>
<accession>A0A840Q9B3</accession>
<dbReference type="InterPro" id="IPR033749">
    <property type="entry name" value="Polyprenyl_synt_CS"/>
</dbReference>
<organism evidence="7 8">
    <name type="scientific">Saccharopolyspora phatthalungensis</name>
    <dbReference type="NCBI Taxonomy" id="664693"/>
    <lineage>
        <taxon>Bacteria</taxon>
        <taxon>Bacillati</taxon>
        <taxon>Actinomycetota</taxon>
        <taxon>Actinomycetes</taxon>
        <taxon>Pseudonocardiales</taxon>
        <taxon>Pseudonocardiaceae</taxon>
        <taxon>Saccharopolyspora</taxon>
    </lineage>
</organism>
<dbReference type="EC" id="2.5.1.29" evidence="7"/>
<dbReference type="PROSITE" id="PS00444">
    <property type="entry name" value="POLYPRENYL_SYNTHASE_2"/>
    <property type="match status" value="1"/>
</dbReference>
<comment type="caution">
    <text evidence="7">The sequence shown here is derived from an EMBL/GenBank/DDBJ whole genome shotgun (WGS) entry which is preliminary data.</text>
</comment>
<dbReference type="InterPro" id="IPR000092">
    <property type="entry name" value="Polyprenyl_synt"/>
</dbReference>
<proteinExistence type="inferred from homology"/>
<dbReference type="SFLD" id="SFLDG01017">
    <property type="entry name" value="Polyprenyl_Transferase_Like"/>
    <property type="match status" value="1"/>
</dbReference>
<sequence>MHISTETGLLDRIQQNLTDYLVFHRAETRSLDPAFATAVEHLVQFVLNGGKRLRPTFAWWGWRAAGGPDNTAQAGAALRAASALELLHAAMLVHDDIIDNTDTRRGHPTIHHTFTTLHHNRTWNGNAVQFGTSAATLLGDLALVWADDMLHSSGLDPHAVARALRPWQAMRTEVLAGQYLDILSPARGDHTSPTAVRIAELKSASYTVQRPLEIGAEIAGADQWTLEILRRFGSRIGIAFQLRDDVLGVFGDPAITGKPAGEDLREGKRTLLIADAFSRTRDQHDHEAIDLLQHLLGNPELDDTHVDQARETLNRLGALDAVERQITELTTTAIATLHESGLPEPANTQLTKLADAATNRDH</sequence>
<dbReference type="GO" id="GO:0008299">
    <property type="term" value="P:isoprenoid biosynthetic process"/>
    <property type="evidence" value="ECO:0007669"/>
    <property type="project" value="InterPro"/>
</dbReference>
<dbReference type="PANTHER" id="PTHR12001:SF85">
    <property type="entry name" value="SHORT CHAIN ISOPRENYL DIPHOSPHATE SYNTHASE"/>
    <property type="match status" value="1"/>
</dbReference>
<dbReference type="SUPFAM" id="SSF48576">
    <property type="entry name" value="Terpenoid synthases"/>
    <property type="match status" value="1"/>
</dbReference>
<keyword evidence="5" id="KW-0460">Magnesium</keyword>
<dbReference type="EC" id="2.5.1.10" evidence="7"/>
<dbReference type="GO" id="GO:0004161">
    <property type="term" value="F:dimethylallyltranstransferase activity"/>
    <property type="evidence" value="ECO:0007669"/>
    <property type="project" value="UniProtKB-EC"/>
</dbReference>
<dbReference type="PANTHER" id="PTHR12001">
    <property type="entry name" value="GERANYLGERANYL PYROPHOSPHATE SYNTHASE"/>
    <property type="match status" value="1"/>
</dbReference>
<reference evidence="7 8" key="1">
    <citation type="submission" date="2020-08" db="EMBL/GenBank/DDBJ databases">
        <title>Sequencing the genomes of 1000 actinobacteria strains.</title>
        <authorList>
            <person name="Klenk H.-P."/>
        </authorList>
    </citation>
    <scope>NUCLEOTIDE SEQUENCE [LARGE SCALE GENOMIC DNA]</scope>
    <source>
        <strain evidence="7 8">DSM 45584</strain>
    </source>
</reference>
<keyword evidence="4" id="KW-0479">Metal-binding</keyword>